<dbReference type="OMA" id="PRKNWKV"/>
<dbReference type="Proteomes" id="UP000188318">
    <property type="component" value="Unassembled WGS sequence"/>
</dbReference>
<name>A0A1R3RUC1_ASPC5</name>
<dbReference type="AlphaFoldDB" id="A0A1R3RUC1"/>
<dbReference type="OrthoDB" id="4497058at2759"/>
<evidence type="ECO:0000313" key="1">
    <source>
        <dbReference type="EMBL" id="OOF98071.1"/>
    </source>
</evidence>
<gene>
    <name evidence="1" type="ORF">ASPCADRAFT_505085</name>
</gene>
<protein>
    <submittedName>
        <fullName evidence="1">Uncharacterized protein</fullName>
    </submittedName>
</protein>
<keyword evidence="2" id="KW-1185">Reference proteome</keyword>
<organism evidence="1 2">
    <name type="scientific">Aspergillus carbonarius (strain ITEM 5010)</name>
    <dbReference type="NCBI Taxonomy" id="602072"/>
    <lineage>
        <taxon>Eukaryota</taxon>
        <taxon>Fungi</taxon>
        <taxon>Dikarya</taxon>
        <taxon>Ascomycota</taxon>
        <taxon>Pezizomycotina</taxon>
        <taxon>Eurotiomycetes</taxon>
        <taxon>Eurotiomycetidae</taxon>
        <taxon>Eurotiales</taxon>
        <taxon>Aspergillaceae</taxon>
        <taxon>Aspergillus</taxon>
        <taxon>Aspergillus subgen. Circumdati</taxon>
    </lineage>
</organism>
<accession>A0A1R3RUC1</accession>
<proteinExistence type="predicted"/>
<sequence>MTAIIASSIVDADTLVPQVVETDREERDIAKLIPWVFQHAHIATDDYTSRWPPEQRNFEDFFYQLHTHHRLLGGSRDITLDGALTASETITLPRKNWKVPTREYFTNFIRSQGMMLRVFMQAIYLNLEDVHEQGPTLWFPAPETKNKYVIGGKRYAAIPEGAVMVGPQEQPVPIISYVGWFDGQTWKEFLAEVLSIMLGQLAANIRRRVQDQEVYVIGLYGRYVYLARGFFTANLISRVHARGCSEDEVFELKFTRGYDLCLKEDWLAAMRVLTRLFRYLCSGSAKVGALQDLLEAGVNGPHHID</sequence>
<dbReference type="EMBL" id="KV907496">
    <property type="protein sequence ID" value="OOF98071.1"/>
    <property type="molecule type" value="Genomic_DNA"/>
</dbReference>
<evidence type="ECO:0000313" key="2">
    <source>
        <dbReference type="Proteomes" id="UP000188318"/>
    </source>
</evidence>
<reference evidence="2" key="1">
    <citation type="journal article" date="2017" name="Genome Biol.">
        <title>Comparative genomics reveals high biological diversity and specific adaptations in the industrially and medically important fungal genus Aspergillus.</title>
        <authorList>
            <person name="de Vries R.P."/>
            <person name="Riley R."/>
            <person name="Wiebenga A."/>
            <person name="Aguilar-Osorio G."/>
            <person name="Amillis S."/>
            <person name="Uchima C.A."/>
            <person name="Anderluh G."/>
            <person name="Asadollahi M."/>
            <person name="Askin M."/>
            <person name="Barry K."/>
            <person name="Battaglia E."/>
            <person name="Bayram O."/>
            <person name="Benocci T."/>
            <person name="Braus-Stromeyer S.A."/>
            <person name="Caldana C."/>
            <person name="Canovas D."/>
            <person name="Cerqueira G.C."/>
            <person name="Chen F."/>
            <person name="Chen W."/>
            <person name="Choi C."/>
            <person name="Clum A."/>
            <person name="Dos Santos R.A."/>
            <person name="Damasio A.R."/>
            <person name="Diallinas G."/>
            <person name="Emri T."/>
            <person name="Fekete E."/>
            <person name="Flipphi M."/>
            <person name="Freyberg S."/>
            <person name="Gallo A."/>
            <person name="Gournas C."/>
            <person name="Habgood R."/>
            <person name="Hainaut M."/>
            <person name="Harispe M.L."/>
            <person name="Henrissat B."/>
            <person name="Hilden K.S."/>
            <person name="Hope R."/>
            <person name="Hossain A."/>
            <person name="Karabika E."/>
            <person name="Karaffa L."/>
            <person name="Karanyi Z."/>
            <person name="Krasevec N."/>
            <person name="Kuo A."/>
            <person name="Kusch H."/>
            <person name="LaButti K."/>
            <person name="Lagendijk E.L."/>
            <person name="Lapidus A."/>
            <person name="Levasseur A."/>
            <person name="Lindquist E."/>
            <person name="Lipzen A."/>
            <person name="Logrieco A.F."/>
            <person name="MacCabe A."/>
            <person name="Maekelae M.R."/>
            <person name="Malavazi I."/>
            <person name="Melin P."/>
            <person name="Meyer V."/>
            <person name="Mielnichuk N."/>
            <person name="Miskei M."/>
            <person name="Molnar A.P."/>
            <person name="Mule G."/>
            <person name="Ngan C.Y."/>
            <person name="Orejas M."/>
            <person name="Orosz E."/>
            <person name="Ouedraogo J.P."/>
            <person name="Overkamp K.M."/>
            <person name="Park H.-S."/>
            <person name="Perrone G."/>
            <person name="Piumi F."/>
            <person name="Punt P.J."/>
            <person name="Ram A.F."/>
            <person name="Ramon A."/>
            <person name="Rauscher S."/>
            <person name="Record E."/>
            <person name="Riano-Pachon D.M."/>
            <person name="Robert V."/>
            <person name="Roehrig J."/>
            <person name="Ruller R."/>
            <person name="Salamov A."/>
            <person name="Salih N.S."/>
            <person name="Samson R.A."/>
            <person name="Sandor E."/>
            <person name="Sanguinetti M."/>
            <person name="Schuetze T."/>
            <person name="Sepcic K."/>
            <person name="Shelest E."/>
            <person name="Sherlock G."/>
            <person name="Sophianopoulou V."/>
            <person name="Squina F.M."/>
            <person name="Sun H."/>
            <person name="Susca A."/>
            <person name="Todd R.B."/>
            <person name="Tsang A."/>
            <person name="Unkles S.E."/>
            <person name="van de Wiele N."/>
            <person name="van Rossen-Uffink D."/>
            <person name="Oliveira J.V."/>
            <person name="Vesth T.C."/>
            <person name="Visser J."/>
            <person name="Yu J.-H."/>
            <person name="Zhou M."/>
            <person name="Andersen M.R."/>
            <person name="Archer D.B."/>
            <person name="Baker S.E."/>
            <person name="Benoit I."/>
            <person name="Brakhage A.A."/>
            <person name="Braus G.H."/>
            <person name="Fischer R."/>
            <person name="Frisvad J.C."/>
            <person name="Goldman G.H."/>
            <person name="Houbraken J."/>
            <person name="Oakley B."/>
            <person name="Pocsi I."/>
            <person name="Scazzocchio C."/>
            <person name="Seiboth B."/>
            <person name="vanKuyk P.A."/>
            <person name="Wortman J."/>
            <person name="Dyer P.S."/>
            <person name="Grigoriev I.V."/>
        </authorList>
    </citation>
    <scope>NUCLEOTIDE SEQUENCE [LARGE SCALE GENOMIC DNA]</scope>
    <source>
        <strain evidence="2">ITEM 5010</strain>
    </source>
</reference>
<dbReference type="VEuPathDB" id="FungiDB:ASPCADRAFT_505085"/>